<sequence length="471" mass="47797">MSDRSPKASPAPVSPEQGLKPVLAAVLESLDVKLESELTRYRRQKRGDAVQPSYSGNGLTPPQKTAVDLITLSPSSTSSQQSPSLELPSAQTLKFEALKPMPGPNAAETPSAAVNGSENQPLGIPAIATSGDNGIPGTTNGIGLSTESPGAIVGATQGSDSKDPHEYLDSSEKLVSSLDQENAKKLAELRARRKTRSQNSFLSPLGIGSMLLFVAASGTLAYVVTQMGEGQDPATRQQANGGTNANNQVPESGSTNEAPITPDLTNSQFKPLDLGNLGTLEEKPPVAVPAPSPQGSVPSQTVAIAPTVTPNPAPGTPAPASPGLRNLTTDYLAGSGQPVVTQPATGTAPTGVTGAPGAPGAPGATGAPGAPGATGAPGAPGATAVTGATGAPGAPATGVSPASFPGFYYVVMDYQNEESLWKAREVVPDAYLREYPIGVKIQVAAFEDQASAQAMLEQMKQQGITGQIYNP</sequence>
<feature type="compositionally biased region" description="Pro residues" evidence="1">
    <location>
        <begin position="309"/>
        <end position="320"/>
    </location>
</feature>
<accession>A0ABT2N9A1</accession>
<keyword evidence="4" id="KW-1185">Reference proteome</keyword>
<feature type="transmembrane region" description="Helical" evidence="2">
    <location>
        <begin position="201"/>
        <end position="224"/>
    </location>
</feature>
<feature type="compositionally biased region" description="Low complexity" evidence="1">
    <location>
        <begin position="343"/>
        <end position="378"/>
    </location>
</feature>
<evidence type="ECO:0000256" key="1">
    <source>
        <dbReference type="SAM" id="MobiDB-lite"/>
    </source>
</evidence>
<comment type="caution">
    <text evidence="3">The sequence shown here is derived from an EMBL/GenBank/DDBJ whole genome shotgun (WGS) entry which is preliminary data.</text>
</comment>
<dbReference type="EMBL" id="JAMXFA010000019">
    <property type="protein sequence ID" value="MCT7979157.1"/>
    <property type="molecule type" value="Genomic_DNA"/>
</dbReference>
<feature type="compositionally biased region" description="Polar residues" evidence="1">
    <location>
        <begin position="249"/>
        <end position="269"/>
    </location>
</feature>
<reference evidence="3 4" key="1">
    <citation type="journal article" date="2022" name="Front. Microbiol.">
        <title>High genomic differentiation and limited gene flow indicate recent cryptic speciation within the genus Laspinema (cyanobacteria).</title>
        <authorList>
            <person name="Stanojkovic A."/>
            <person name="Skoupy S."/>
            <person name="Skaloud P."/>
            <person name="Dvorak P."/>
        </authorList>
    </citation>
    <scope>NUCLEOTIDE SEQUENCE [LARGE SCALE GENOMIC DNA]</scope>
    <source>
        <strain evidence="3 4">D3b</strain>
    </source>
</reference>
<protein>
    <recommendedName>
        <fullName evidence="5">SPOR domain-containing protein</fullName>
    </recommendedName>
</protein>
<proteinExistence type="predicted"/>
<feature type="region of interest" description="Disordered" evidence="1">
    <location>
        <begin position="43"/>
        <end position="64"/>
    </location>
</feature>
<evidence type="ECO:0008006" key="5">
    <source>
        <dbReference type="Google" id="ProtNLM"/>
    </source>
</evidence>
<feature type="compositionally biased region" description="Low complexity" evidence="1">
    <location>
        <begin position="237"/>
        <end position="248"/>
    </location>
</feature>
<evidence type="ECO:0000256" key="2">
    <source>
        <dbReference type="SAM" id="Phobius"/>
    </source>
</evidence>
<keyword evidence="2" id="KW-0812">Transmembrane</keyword>
<feature type="compositionally biased region" description="Polar residues" evidence="1">
    <location>
        <begin position="52"/>
        <end position="63"/>
    </location>
</feature>
<feature type="region of interest" description="Disordered" evidence="1">
    <location>
        <begin position="99"/>
        <end position="123"/>
    </location>
</feature>
<organism evidence="3 4">
    <name type="scientific">Laspinema olomoucense D3b</name>
    <dbReference type="NCBI Taxonomy" id="2953688"/>
    <lineage>
        <taxon>Bacteria</taxon>
        <taxon>Bacillati</taxon>
        <taxon>Cyanobacteriota</taxon>
        <taxon>Cyanophyceae</taxon>
        <taxon>Oscillatoriophycideae</taxon>
        <taxon>Oscillatoriales</taxon>
        <taxon>Laspinemataceae</taxon>
        <taxon>Laspinema</taxon>
        <taxon>Laspinema olomoucense</taxon>
    </lineage>
</organism>
<keyword evidence="2" id="KW-1133">Transmembrane helix</keyword>
<name>A0ABT2N9A1_9CYAN</name>
<feature type="region of interest" description="Disordered" evidence="1">
    <location>
        <begin position="232"/>
        <end position="378"/>
    </location>
</feature>
<gene>
    <name evidence="3" type="ORF">NG792_15710</name>
</gene>
<keyword evidence="2" id="KW-0472">Membrane</keyword>
<dbReference type="RefSeq" id="WP_261236026.1">
    <property type="nucleotide sequence ID" value="NZ_JAMXFA010000019.1"/>
</dbReference>
<evidence type="ECO:0000313" key="4">
    <source>
        <dbReference type="Proteomes" id="UP001525961"/>
    </source>
</evidence>
<feature type="compositionally biased region" description="Polar residues" evidence="1">
    <location>
        <begin position="293"/>
        <end position="302"/>
    </location>
</feature>
<dbReference type="Proteomes" id="UP001525961">
    <property type="component" value="Unassembled WGS sequence"/>
</dbReference>
<evidence type="ECO:0000313" key="3">
    <source>
        <dbReference type="EMBL" id="MCT7979157.1"/>
    </source>
</evidence>